<dbReference type="RefSeq" id="WP_061854073.1">
    <property type="nucleotide sequence ID" value="NZ_JAIEWX010000002.1"/>
</dbReference>
<dbReference type="PANTHER" id="PTHR43245:SF58">
    <property type="entry name" value="BLL5923 PROTEIN"/>
    <property type="match status" value="1"/>
</dbReference>
<dbReference type="SUPFAM" id="SSF51735">
    <property type="entry name" value="NAD(P)-binding Rossmann-fold domains"/>
    <property type="match status" value="1"/>
</dbReference>
<dbReference type="PANTHER" id="PTHR43245">
    <property type="entry name" value="BIFUNCTIONAL POLYMYXIN RESISTANCE PROTEIN ARNA"/>
    <property type="match status" value="1"/>
</dbReference>
<dbReference type="InterPro" id="IPR036291">
    <property type="entry name" value="NAD(P)-bd_dom_sf"/>
</dbReference>
<name>A0A151A3F3_9STAP</name>
<sequence length="287" mass="33044">MVKTILITGKNGYVGNQLNDYLKAKGNIVELINVKGNQWKELDFNKYDVVIHLAAIVHNNNPNATMLDYMNVNYHLTKELAEKAKNQGVNQFLFFSTMSVFGLEGEVAKQVIVNNKTKKRPTTSYGISKLRAEEALCDIQSKEFKVAILRPPMIYGESAPGNFSKLIKLSNILPFYPRIENQRSSIYIGNLNIYIDELIKREGSGIFHPQNNYYLNTNHAIFEMRRIQDKKSLSIKLPNSLLKVFRKMSILNKLYGNLVYSRNIDEVNYNDNFIEETESYIQTLKNK</sequence>
<gene>
    <name evidence="2" type="ORF">A0131_03355</name>
</gene>
<organism evidence="2 3">
    <name type="scientific">Staphylococcus kloosii</name>
    <dbReference type="NCBI Taxonomy" id="29384"/>
    <lineage>
        <taxon>Bacteria</taxon>
        <taxon>Bacillati</taxon>
        <taxon>Bacillota</taxon>
        <taxon>Bacilli</taxon>
        <taxon>Bacillales</taxon>
        <taxon>Staphylococcaceae</taxon>
        <taxon>Staphylococcus</taxon>
    </lineage>
</organism>
<reference evidence="2 3" key="1">
    <citation type="submission" date="2016-02" db="EMBL/GenBank/DDBJ databases">
        <title>Draft genome sequence of hydrocarbon degrading Staphylococcus saprophyticus Strain CNV2, isolated from crude-oil contaminated soil from Noonmati Oil Refinery, Guwahati, Assam, India.</title>
        <authorList>
            <person name="Mukherjee A."/>
            <person name="Chettri B."/>
            <person name="Langpoklakpam J."/>
            <person name="Singh A.K."/>
            <person name="Chattopadhyay D.J."/>
        </authorList>
    </citation>
    <scope>NUCLEOTIDE SEQUENCE [LARGE SCALE GENOMIC DNA]</scope>
    <source>
        <strain evidence="2 3">CNV2</strain>
    </source>
</reference>
<dbReference type="EMBL" id="LUGM01000002">
    <property type="protein sequence ID" value="KYH13843.1"/>
    <property type="molecule type" value="Genomic_DNA"/>
</dbReference>
<dbReference type="Gene3D" id="3.40.50.720">
    <property type="entry name" value="NAD(P)-binding Rossmann-like Domain"/>
    <property type="match status" value="1"/>
</dbReference>
<dbReference type="AlphaFoldDB" id="A0A151A3F3"/>
<protein>
    <recommendedName>
        <fullName evidence="1">NAD-dependent epimerase/dehydratase domain-containing protein</fullName>
    </recommendedName>
</protein>
<accession>A0A151A3F3</accession>
<feature type="domain" description="NAD-dependent epimerase/dehydratase" evidence="1">
    <location>
        <begin position="5"/>
        <end position="162"/>
    </location>
</feature>
<dbReference type="InterPro" id="IPR050177">
    <property type="entry name" value="Lipid_A_modif_metabolic_enz"/>
</dbReference>
<evidence type="ECO:0000313" key="2">
    <source>
        <dbReference type="EMBL" id="KYH13843.1"/>
    </source>
</evidence>
<dbReference type="Proteomes" id="UP000075418">
    <property type="component" value="Unassembled WGS sequence"/>
</dbReference>
<dbReference type="InterPro" id="IPR001509">
    <property type="entry name" value="Epimerase_deHydtase"/>
</dbReference>
<proteinExistence type="predicted"/>
<evidence type="ECO:0000313" key="3">
    <source>
        <dbReference type="Proteomes" id="UP000075418"/>
    </source>
</evidence>
<comment type="caution">
    <text evidence="2">The sequence shown here is derived from an EMBL/GenBank/DDBJ whole genome shotgun (WGS) entry which is preliminary data.</text>
</comment>
<dbReference type="Pfam" id="PF01370">
    <property type="entry name" value="Epimerase"/>
    <property type="match status" value="1"/>
</dbReference>
<evidence type="ECO:0000259" key="1">
    <source>
        <dbReference type="Pfam" id="PF01370"/>
    </source>
</evidence>